<evidence type="ECO:0000313" key="4">
    <source>
        <dbReference type="EMBL" id="QND80975.1"/>
    </source>
</evidence>
<protein>
    <submittedName>
        <fullName evidence="4">DUF11 domain-containing protein</fullName>
    </submittedName>
</protein>
<proteinExistence type="predicted"/>
<keyword evidence="1" id="KW-0732">Signal</keyword>
<dbReference type="Pfam" id="PF01345">
    <property type="entry name" value="DUF11"/>
    <property type="match status" value="1"/>
</dbReference>
<reference evidence="4 5" key="1">
    <citation type="submission" date="2020-08" db="EMBL/GenBank/DDBJ databases">
        <title>Streptomycin resistant and MDR strain, P. mexicana.</title>
        <authorList>
            <person name="Ganesh-kumar S."/>
            <person name="Zhe T."/>
            <person name="Yu Z."/>
            <person name="Min Y."/>
        </authorList>
    </citation>
    <scope>NUCLEOTIDE SEQUENCE [LARGE SCALE GENOMIC DNA]</scope>
    <source>
        <strain evidence="4 5">GTZY</strain>
    </source>
</reference>
<gene>
    <name evidence="4" type="ORF">H4W19_04050</name>
</gene>
<dbReference type="RefSeq" id="WP_185896140.1">
    <property type="nucleotide sequence ID" value="NZ_CP060028.1"/>
</dbReference>
<dbReference type="EMBL" id="CP060028">
    <property type="protein sequence ID" value="QND80975.1"/>
    <property type="molecule type" value="Genomic_DNA"/>
</dbReference>
<dbReference type="InterPro" id="IPR048834">
    <property type="entry name" value="SpaA_pre-album"/>
</dbReference>
<evidence type="ECO:0000259" key="2">
    <source>
        <dbReference type="Pfam" id="PF01345"/>
    </source>
</evidence>
<keyword evidence="5" id="KW-1185">Reference proteome</keyword>
<dbReference type="InterPro" id="IPR047589">
    <property type="entry name" value="DUF11_rpt"/>
</dbReference>
<dbReference type="Gene3D" id="2.60.40.740">
    <property type="match status" value="1"/>
</dbReference>
<dbReference type="InterPro" id="IPR051172">
    <property type="entry name" value="Chlamydia_OmcB"/>
</dbReference>
<dbReference type="InterPro" id="IPR001434">
    <property type="entry name" value="OmcB-like_DUF11"/>
</dbReference>
<dbReference type="Pfam" id="PF20674">
    <property type="entry name" value="SpaA_3"/>
    <property type="match status" value="1"/>
</dbReference>
<accession>A0ABX6RCK1</accession>
<sequence>MRDKPTVWLFLLAIALIALAPSASAQVYRAFDQRYTTTLNGDLLFLANTNLTCNGTTGSCGATINDGLTMVATRLPADATDTSITNSSSATLAAADLPAGAQIVRAQLYWGGLVASDASSQPSPSPTATSIRFGRPGLGYQALSASGCDVSPRSTIWGAGQPHHVYTCRADVTTAVRASGAGTYRVANLPLQSGLVNRFGGWTLVLVVQNPARPLRNFTINDGLAVIATTGTAPVNQVSLTVSGFRTPFSGTVAAQLGWMAMDGDRGAADDFTFQGLGSSLVNVSDACNTAGDVFNSTICRLGSVVNQRSLANNNLTNTLGFDADIVQLANPGNIALANGATSATLTARTSSEGYAISLLATAIDVFQPTVDAATAKTQANLTNPGLPAGQARAGDRIRYTMTLQNTGQDNAVNVSIRDAIPANTDFEAGSLQVSAGANTGAKTDTVGDDVAEAASNTTVFRVGTGADGSQGGLLRCQSCIGTQPTSTTVSFVVRVRADAADGTVIRNLAQVSYTGASSGEVFTESTNTTELRVQAPPRLTLVKTIAGRAVATDQFTVAIDNGGPSATSTGTASSVSTTAFTATAGTTYTLSESGAGTPAANLALYDTQYSCVNSIAGTTDVPPGQGRSFQVTPVAGDDLTCTFVNTPRTVDLSVTKTSLVTQVVQGNAIDYTVTVTHAAGTVAADGAIVRDTPGTGLSACTVISCTPSGGASCPATPAELLAAGGTPIPLLPPGGRVVFAVSCIAD</sequence>
<dbReference type="Proteomes" id="UP000515506">
    <property type="component" value="Chromosome"/>
</dbReference>
<feature type="chain" id="PRO_5046012340" evidence="1">
    <location>
        <begin position="26"/>
        <end position="747"/>
    </location>
</feature>
<evidence type="ECO:0000313" key="5">
    <source>
        <dbReference type="Proteomes" id="UP000515506"/>
    </source>
</evidence>
<name>A0ABX6RCK1_PSEMX</name>
<dbReference type="PANTHER" id="PTHR34819">
    <property type="entry name" value="LARGE CYSTEINE-RICH PERIPLASMIC PROTEIN OMCB"/>
    <property type="match status" value="1"/>
</dbReference>
<dbReference type="NCBIfam" id="TIGR01451">
    <property type="entry name" value="B_ant_repeat"/>
    <property type="match status" value="1"/>
</dbReference>
<organism evidence="4 5">
    <name type="scientific">Pseudoxanthomonas mexicana</name>
    <dbReference type="NCBI Taxonomy" id="128785"/>
    <lineage>
        <taxon>Bacteria</taxon>
        <taxon>Pseudomonadati</taxon>
        <taxon>Pseudomonadota</taxon>
        <taxon>Gammaproteobacteria</taxon>
        <taxon>Lysobacterales</taxon>
        <taxon>Lysobacteraceae</taxon>
        <taxon>Pseudoxanthomonas</taxon>
    </lineage>
</organism>
<feature type="signal peptide" evidence="1">
    <location>
        <begin position="1"/>
        <end position="25"/>
    </location>
</feature>
<evidence type="ECO:0000259" key="3">
    <source>
        <dbReference type="Pfam" id="PF20674"/>
    </source>
</evidence>
<evidence type="ECO:0000256" key="1">
    <source>
        <dbReference type="SAM" id="SignalP"/>
    </source>
</evidence>
<feature type="domain" description="DUF11" evidence="2">
    <location>
        <begin position="652"/>
        <end position="714"/>
    </location>
</feature>
<feature type="domain" description="SpaA-like prealbumin fold" evidence="3">
    <location>
        <begin position="540"/>
        <end position="648"/>
    </location>
</feature>